<dbReference type="RefSeq" id="WP_332288693.1">
    <property type="nucleotide sequence ID" value="NZ_JAZIBG010000019.1"/>
</dbReference>
<dbReference type="Pfam" id="PF02563">
    <property type="entry name" value="Poly_export"/>
    <property type="match status" value="1"/>
</dbReference>
<evidence type="ECO:0000256" key="1">
    <source>
        <dbReference type="ARBA" id="ARBA00004571"/>
    </source>
</evidence>
<keyword evidence="7" id="KW-0732">Signal</keyword>
<keyword evidence="5" id="KW-0762">Sugar transport</keyword>
<dbReference type="InterPro" id="IPR003715">
    <property type="entry name" value="Poly_export_N"/>
</dbReference>
<dbReference type="Proteomes" id="UP001336250">
    <property type="component" value="Unassembled WGS sequence"/>
</dbReference>
<dbReference type="PANTHER" id="PTHR33619:SF3">
    <property type="entry name" value="POLYSACCHARIDE EXPORT PROTEIN GFCE-RELATED"/>
    <property type="match status" value="1"/>
</dbReference>
<dbReference type="GO" id="GO:0006811">
    <property type="term" value="P:monoatomic ion transport"/>
    <property type="evidence" value="ECO:0007669"/>
    <property type="project" value="UniProtKB-KW"/>
</dbReference>
<evidence type="ECO:0000256" key="5">
    <source>
        <dbReference type="ARBA" id="ARBA00022597"/>
    </source>
</evidence>
<organism evidence="17 18">
    <name type="scientific">Aquincola agrisoli</name>
    <dbReference type="NCBI Taxonomy" id="3119538"/>
    <lineage>
        <taxon>Bacteria</taxon>
        <taxon>Pseudomonadati</taxon>
        <taxon>Pseudomonadota</taxon>
        <taxon>Betaproteobacteria</taxon>
        <taxon>Burkholderiales</taxon>
        <taxon>Sphaerotilaceae</taxon>
        <taxon>Aquincola</taxon>
    </lineage>
</organism>
<dbReference type="Pfam" id="PF22461">
    <property type="entry name" value="SLBB_2"/>
    <property type="match status" value="1"/>
</dbReference>
<comment type="similarity">
    <text evidence="2">Belongs to the BexD/CtrA/VexA family.</text>
</comment>
<dbReference type="InterPro" id="IPR054765">
    <property type="entry name" value="SLBB_dom"/>
</dbReference>
<evidence type="ECO:0000256" key="7">
    <source>
        <dbReference type="ARBA" id="ARBA00022729"/>
    </source>
</evidence>
<dbReference type="Gene3D" id="3.10.560.10">
    <property type="entry name" value="Outer membrane lipoprotein wza domain like"/>
    <property type="match status" value="1"/>
</dbReference>
<feature type="domain" description="Polysaccharide export protein N-terminal" evidence="15">
    <location>
        <begin position="4"/>
        <end position="78"/>
    </location>
</feature>
<feature type="domain" description="SLBB" evidence="16">
    <location>
        <begin position="84"/>
        <end position="166"/>
    </location>
</feature>
<keyword evidence="18" id="KW-1185">Reference proteome</keyword>
<gene>
    <name evidence="17" type="ORF">V4F39_07515</name>
</gene>
<dbReference type="InterPro" id="IPR049712">
    <property type="entry name" value="Poly_export"/>
</dbReference>
<reference evidence="17 18" key="1">
    <citation type="submission" date="2024-02" db="EMBL/GenBank/DDBJ databases">
        <title>Genome sequence of Aquincola sp. MAHUQ-54.</title>
        <authorList>
            <person name="Huq M.A."/>
        </authorList>
    </citation>
    <scope>NUCLEOTIDE SEQUENCE [LARGE SCALE GENOMIC DNA]</scope>
    <source>
        <strain evidence="17 18">MAHUQ-54</strain>
    </source>
</reference>
<dbReference type="Gene3D" id="3.30.1950.10">
    <property type="entry name" value="wza like domain"/>
    <property type="match status" value="1"/>
</dbReference>
<dbReference type="GO" id="GO:0015159">
    <property type="term" value="F:polysaccharide transmembrane transporter activity"/>
    <property type="evidence" value="ECO:0007669"/>
    <property type="project" value="InterPro"/>
</dbReference>
<sequence length="205" mass="22331">MAVPPAYVYRIVRGDELNFRFLYTPELNTVATVRSDGRVALPLAGELEVEGLSVAELTALLAQRLESSVKRFEVSINVAGAASQRVFVGGEVARPGVQPLLGPLTALQAVMAAEGFRETAQPREVVLMRRGERGERQMVKLDLDAALAGGDLSQDVLLQPYDVVVVPRSGIANLNLWIDQYVRRNLPISVGFSYSINRDGVGVQR</sequence>
<dbReference type="GO" id="GO:0046930">
    <property type="term" value="C:pore complex"/>
    <property type="evidence" value="ECO:0007669"/>
    <property type="project" value="UniProtKB-KW"/>
</dbReference>
<evidence type="ECO:0000259" key="15">
    <source>
        <dbReference type="Pfam" id="PF02563"/>
    </source>
</evidence>
<evidence type="ECO:0000256" key="10">
    <source>
        <dbReference type="ARBA" id="ARBA00023114"/>
    </source>
</evidence>
<dbReference type="GO" id="GO:0015288">
    <property type="term" value="F:porin activity"/>
    <property type="evidence" value="ECO:0007669"/>
    <property type="project" value="UniProtKB-KW"/>
</dbReference>
<keyword evidence="13" id="KW-0998">Cell outer membrane</keyword>
<proteinExistence type="inferred from homology"/>
<evidence type="ECO:0000256" key="9">
    <source>
        <dbReference type="ARBA" id="ARBA00023065"/>
    </source>
</evidence>
<comment type="subcellular location">
    <subcellularLocation>
        <location evidence="1">Cell outer membrane</location>
        <topology evidence="1">Multi-pass membrane protein</topology>
    </subcellularLocation>
</comment>
<dbReference type="PANTHER" id="PTHR33619">
    <property type="entry name" value="POLYSACCHARIDE EXPORT PROTEIN GFCE-RELATED"/>
    <property type="match status" value="1"/>
</dbReference>
<name>A0AAW9Q486_9BURK</name>
<keyword evidence="11" id="KW-0472">Membrane</keyword>
<evidence type="ECO:0000256" key="3">
    <source>
        <dbReference type="ARBA" id="ARBA00022448"/>
    </source>
</evidence>
<keyword evidence="8" id="KW-0625">Polysaccharide transport</keyword>
<evidence type="ECO:0000256" key="2">
    <source>
        <dbReference type="ARBA" id="ARBA00009450"/>
    </source>
</evidence>
<comment type="caution">
    <text evidence="17">The sequence shown here is derived from an EMBL/GenBank/DDBJ whole genome shotgun (WGS) entry which is preliminary data.</text>
</comment>
<keyword evidence="4" id="KW-1134">Transmembrane beta strand</keyword>
<evidence type="ECO:0000256" key="12">
    <source>
        <dbReference type="ARBA" id="ARBA00023139"/>
    </source>
</evidence>
<keyword evidence="3" id="KW-0813">Transport</keyword>
<protein>
    <submittedName>
        <fullName evidence="17">Polysaccharide biosynthesis/export family protein</fullName>
    </submittedName>
</protein>
<evidence type="ECO:0000313" key="18">
    <source>
        <dbReference type="Proteomes" id="UP001336250"/>
    </source>
</evidence>
<keyword evidence="6" id="KW-0812">Transmembrane</keyword>
<keyword evidence="14" id="KW-0449">Lipoprotein</keyword>
<dbReference type="AlphaFoldDB" id="A0AAW9Q486"/>
<evidence type="ECO:0000313" key="17">
    <source>
        <dbReference type="EMBL" id="MEF7613756.1"/>
    </source>
</evidence>
<dbReference type="EMBL" id="JAZIBG010000019">
    <property type="protein sequence ID" value="MEF7613756.1"/>
    <property type="molecule type" value="Genomic_DNA"/>
</dbReference>
<keyword evidence="9" id="KW-0406">Ion transport</keyword>
<evidence type="ECO:0000256" key="13">
    <source>
        <dbReference type="ARBA" id="ARBA00023237"/>
    </source>
</evidence>
<evidence type="ECO:0000256" key="11">
    <source>
        <dbReference type="ARBA" id="ARBA00023136"/>
    </source>
</evidence>
<keyword evidence="10" id="KW-0626">Porin</keyword>
<evidence type="ECO:0000256" key="6">
    <source>
        <dbReference type="ARBA" id="ARBA00022692"/>
    </source>
</evidence>
<accession>A0AAW9Q486</accession>
<evidence type="ECO:0000259" key="16">
    <source>
        <dbReference type="Pfam" id="PF22461"/>
    </source>
</evidence>
<evidence type="ECO:0000256" key="4">
    <source>
        <dbReference type="ARBA" id="ARBA00022452"/>
    </source>
</evidence>
<evidence type="ECO:0000256" key="14">
    <source>
        <dbReference type="ARBA" id="ARBA00023288"/>
    </source>
</evidence>
<dbReference type="GO" id="GO:0009279">
    <property type="term" value="C:cell outer membrane"/>
    <property type="evidence" value="ECO:0007669"/>
    <property type="project" value="UniProtKB-SubCell"/>
</dbReference>
<keyword evidence="12" id="KW-0564">Palmitate</keyword>
<evidence type="ECO:0000256" key="8">
    <source>
        <dbReference type="ARBA" id="ARBA00023047"/>
    </source>
</evidence>